<sequence length="142" mass="14570">MDKFVISSNKSASSAASTSSAASSILAASPSTSASSSAVVPHPDELPCKRKKCSSQPCFAHSLNLVVQDALAQDKSASSSGNVGNRGHVLSSSGLVIVIWVIIMNNASSLSVLGDELYNVDGVCTGGPLLMEHTTAKWSLCM</sequence>
<dbReference type="AlphaFoldDB" id="A0A0Q9WXS4"/>
<proteinExistence type="predicted"/>
<dbReference type="OrthoDB" id="2438421at2759"/>
<evidence type="ECO:0000313" key="1">
    <source>
        <dbReference type="EMBL" id="KRG00233.1"/>
    </source>
</evidence>
<protein>
    <submittedName>
        <fullName evidence="1">Uncharacterized protein</fullName>
    </submittedName>
</protein>
<keyword evidence="2" id="KW-1185">Reference proteome</keyword>
<organism evidence="1 2">
    <name type="scientific">Drosophila willistoni</name>
    <name type="common">Fruit fly</name>
    <dbReference type="NCBI Taxonomy" id="7260"/>
    <lineage>
        <taxon>Eukaryota</taxon>
        <taxon>Metazoa</taxon>
        <taxon>Ecdysozoa</taxon>
        <taxon>Arthropoda</taxon>
        <taxon>Hexapoda</taxon>
        <taxon>Insecta</taxon>
        <taxon>Pterygota</taxon>
        <taxon>Neoptera</taxon>
        <taxon>Endopterygota</taxon>
        <taxon>Diptera</taxon>
        <taxon>Brachycera</taxon>
        <taxon>Muscomorpha</taxon>
        <taxon>Ephydroidea</taxon>
        <taxon>Drosophilidae</taxon>
        <taxon>Drosophila</taxon>
        <taxon>Sophophora</taxon>
    </lineage>
</organism>
<dbReference type="InParanoid" id="A0A0Q9WXS4"/>
<dbReference type="Proteomes" id="UP000007798">
    <property type="component" value="Unassembled WGS sequence"/>
</dbReference>
<evidence type="ECO:0000313" key="2">
    <source>
        <dbReference type="Proteomes" id="UP000007798"/>
    </source>
</evidence>
<accession>A0A0Q9WXS4</accession>
<dbReference type="eggNOG" id="KOG1121">
    <property type="taxonomic scope" value="Eukaryota"/>
</dbReference>
<dbReference type="EMBL" id="CH964281">
    <property type="protein sequence ID" value="KRG00233.1"/>
    <property type="molecule type" value="Genomic_DNA"/>
</dbReference>
<gene>
    <name evidence="1" type="primary">Dwil\GK26826</name>
    <name evidence="1" type="ORF">Dwil_GK26826</name>
</gene>
<name>A0A0Q9WXS4_DROWI</name>
<reference evidence="1 2" key="1">
    <citation type="journal article" date="2007" name="Nature">
        <title>Evolution of genes and genomes on the Drosophila phylogeny.</title>
        <authorList>
            <consortium name="Drosophila 12 Genomes Consortium"/>
            <person name="Clark A.G."/>
            <person name="Eisen M.B."/>
            <person name="Smith D.R."/>
            <person name="Bergman C.M."/>
            <person name="Oliver B."/>
            <person name="Markow T.A."/>
            <person name="Kaufman T.C."/>
            <person name="Kellis M."/>
            <person name="Gelbart W."/>
            <person name="Iyer V.N."/>
            <person name="Pollard D.A."/>
            <person name="Sackton T.B."/>
            <person name="Larracuente A.M."/>
            <person name="Singh N.D."/>
            <person name="Abad J.P."/>
            <person name="Abt D.N."/>
            <person name="Adryan B."/>
            <person name="Aguade M."/>
            <person name="Akashi H."/>
            <person name="Anderson W.W."/>
            <person name="Aquadro C.F."/>
            <person name="Ardell D.H."/>
            <person name="Arguello R."/>
            <person name="Artieri C.G."/>
            <person name="Barbash D.A."/>
            <person name="Barker D."/>
            <person name="Barsanti P."/>
            <person name="Batterham P."/>
            <person name="Batzoglou S."/>
            <person name="Begun D."/>
            <person name="Bhutkar A."/>
            <person name="Blanco E."/>
            <person name="Bosak S.A."/>
            <person name="Bradley R.K."/>
            <person name="Brand A.D."/>
            <person name="Brent M.R."/>
            <person name="Brooks A.N."/>
            <person name="Brown R.H."/>
            <person name="Butlin R.K."/>
            <person name="Caggese C."/>
            <person name="Calvi B.R."/>
            <person name="Bernardo de Carvalho A."/>
            <person name="Caspi A."/>
            <person name="Castrezana S."/>
            <person name="Celniker S.E."/>
            <person name="Chang J.L."/>
            <person name="Chapple C."/>
            <person name="Chatterji S."/>
            <person name="Chinwalla A."/>
            <person name="Civetta A."/>
            <person name="Clifton S.W."/>
            <person name="Comeron J.M."/>
            <person name="Costello J.C."/>
            <person name="Coyne J.A."/>
            <person name="Daub J."/>
            <person name="David R.G."/>
            <person name="Delcher A.L."/>
            <person name="Delehaunty K."/>
            <person name="Do C.B."/>
            <person name="Ebling H."/>
            <person name="Edwards K."/>
            <person name="Eickbush T."/>
            <person name="Evans J.D."/>
            <person name="Filipski A."/>
            <person name="Findeiss S."/>
            <person name="Freyhult E."/>
            <person name="Fulton L."/>
            <person name="Fulton R."/>
            <person name="Garcia A.C."/>
            <person name="Gardiner A."/>
            <person name="Garfield D.A."/>
            <person name="Garvin B.E."/>
            <person name="Gibson G."/>
            <person name="Gilbert D."/>
            <person name="Gnerre S."/>
            <person name="Godfrey J."/>
            <person name="Good R."/>
            <person name="Gotea V."/>
            <person name="Gravely B."/>
            <person name="Greenberg A.J."/>
            <person name="Griffiths-Jones S."/>
            <person name="Gross S."/>
            <person name="Guigo R."/>
            <person name="Gustafson E.A."/>
            <person name="Haerty W."/>
            <person name="Hahn M.W."/>
            <person name="Halligan D.L."/>
            <person name="Halpern A.L."/>
            <person name="Halter G.M."/>
            <person name="Han M.V."/>
            <person name="Heger A."/>
            <person name="Hillier L."/>
            <person name="Hinrichs A.S."/>
            <person name="Holmes I."/>
            <person name="Hoskins R.A."/>
            <person name="Hubisz M.J."/>
            <person name="Hultmark D."/>
            <person name="Huntley M.A."/>
            <person name="Jaffe D.B."/>
            <person name="Jagadeeshan S."/>
            <person name="Jeck W.R."/>
            <person name="Johnson J."/>
            <person name="Jones C.D."/>
            <person name="Jordan W.C."/>
            <person name="Karpen G.H."/>
            <person name="Kataoka E."/>
            <person name="Keightley P.D."/>
            <person name="Kheradpour P."/>
            <person name="Kirkness E.F."/>
            <person name="Koerich L.B."/>
            <person name="Kristiansen K."/>
            <person name="Kudrna D."/>
            <person name="Kulathinal R.J."/>
            <person name="Kumar S."/>
            <person name="Kwok R."/>
            <person name="Lander E."/>
            <person name="Langley C.H."/>
            <person name="Lapoint R."/>
            <person name="Lazzaro B.P."/>
            <person name="Lee S.J."/>
            <person name="Levesque L."/>
            <person name="Li R."/>
            <person name="Lin C.F."/>
            <person name="Lin M.F."/>
            <person name="Lindblad-Toh K."/>
            <person name="Llopart A."/>
            <person name="Long M."/>
            <person name="Low L."/>
            <person name="Lozovsky E."/>
            <person name="Lu J."/>
            <person name="Luo M."/>
            <person name="Machado C.A."/>
            <person name="Makalowski W."/>
            <person name="Marzo M."/>
            <person name="Matsuda M."/>
            <person name="Matzkin L."/>
            <person name="McAllister B."/>
            <person name="McBride C.S."/>
            <person name="McKernan B."/>
            <person name="McKernan K."/>
            <person name="Mendez-Lago M."/>
            <person name="Minx P."/>
            <person name="Mollenhauer M.U."/>
            <person name="Montooth K."/>
            <person name="Mount S.M."/>
            <person name="Mu X."/>
            <person name="Myers E."/>
            <person name="Negre B."/>
            <person name="Newfeld S."/>
            <person name="Nielsen R."/>
            <person name="Noor M.A."/>
            <person name="O'Grady P."/>
            <person name="Pachter L."/>
            <person name="Papaceit M."/>
            <person name="Parisi M.J."/>
            <person name="Parisi M."/>
            <person name="Parts L."/>
            <person name="Pedersen J.S."/>
            <person name="Pesole G."/>
            <person name="Phillippy A.M."/>
            <person name="Ponting C.P."/>
            <person name="Pop M."/>
            <person name="Porcelli D."/>
            <person name="Powell J.R."/>
            <person name="Prohaska S."/>
            <person name="Pruitt K."/>
            <person name="Puig M."/>
            <person name="Quesneville H."/>
            <person name="Ram K.R."/>
            <person name="Rand D."/>
            <person name="Rasmussen M.D."/>
            <person name="Reed L.K."/>
            <person name="Reenan R."/>
            <person name="Reily A."/>
            <person name="Remington K.A."/>
            <person name="Rieger T.T."/>
            <person name="Ritchie M.G."/>
            <person name="Robin C."/>
            <person name="Rogers Y.H."/>
            <person name="Rohde C."/>
            <person name="Rozas J."/>
            <person name="Rubenfield M.J."/>
            <person name="Ruiz A."/>
            <person name="Russo S."/>
            <person name="Salzberg S.L."/>
            <person name="Sanchez-Gracia A."/>
            <person name="Saranga D.J."/>
            <person name="Sato H."/>
            <person name="Schaeffer S.W."/>
            <person name="Schatz M.C."/>
            <person name="Schlenke T."/>
            <person name="Schwartz R."/>
            <person name="Segarra C."/>
            <person name="Singh R.S."/>
            <person name="Sirot L."/>
            <person name="Sirota M."/>
            <person name="Sisneros N.B."/>
            <person name="Smith C.D."/>
            <person name="Smith T.F."/>
            <person name="Spieth J."/>
            <person name="Stage D.E."/>
            <person name="Stark A."/>
            <person name="Stephan W."/>
            <person name="Strausberg R.L."/>
            <person name="Strempel S."/>
            <person name="Sturgill D."/>
            <person name="Sutton G."/>
            <person name="Sutton G.G."/>
            <person name="Tao W."/>
            <person name="Teichmann S."/>
            <person name="Tobari Y.N."/>
            <person name="Tomimura Y."/>
            <person name="Tsolas J.M."/>
            <person name="Valente V.L."/>
            <person name="Venter E."/>
            <person name="Venter J.C."/>
            <person name="Vicario S."/>
            <person name="Vieira F.G."/>
            <person name="Vilella A.J."/>
            <person name="Villasante A."/>
            <person name="Walenz B."/>
            <person name="Wang J."/>
            <person name="Wasserman M."/>
            <person name="Watts T."/>
            <person name="Wilson D."/>
            <person name="Wilson R.K."/>
            <person name="Wing R.A."/>
            <person name="Wolfner M.F."/>
            <person name="Wong A."/>
            <person name="Wong G.K."/>
            <person name="Wu C.I."/>
            <person name="Wu G."/>
            <person name="Yamamoto D."/>
            <person name="Yang H.P."/>
            <person name="Yang S.P."/>
            <person name="Yorke J.A."/>
            <person name="Yoshida K."/>
            <person name="Zdobnov E."/>
            <person name="Zhang P."/>
            <person name="Zhang Y."/>
            <person name="Zimin A.V."/>
            <person name="Baldwin J."/>
            <person name="Abdouelleil A."/>
            <person name="Abdulkadir J."/>
            <person name="Abebe A."/>
            <person name="Abera B."/>
            <person name="Abreu J."/>
            <person name="Acer S.C."/>
            <person name="Aftuck L."/>
            <person name="Alexander A."/>
            <person name="An P."/>
            <person name="Anderson E."/>
            <person name="Anderson S."/>
            <person name="Arachi H."/>
            <person name="Azer M."/>
            <person name="Bachantsang P."/>
            <person name="Barry A."/>
            <person name="Bayul T."/>
            <person name="Berlin A."/>
            <person name="Bessette D."/>
            <person name="Bloom T."/>
            <person name="Blye J."/>
            <person name="Boguslavskiy L."/>
            <person name="Bonnet C."/>
            <person name="Boukhgalter B."/>
            <person name="Bourzgui I."/>
            <person name="Brown A."/>
            <person name="Cahill P."/>
            <person name="Channer S."/>
            <person name="Cheshatsang Y."/>
            <person name="Chuda L."/>
            <person name="Citroen M."/>
            <person name="Collymore A."/>
            <person name="Cooke P."/>
            <person name="Costello M."/>
            <person name="D'Aco K."/>
            <person name="Daza R."/>
            <person name="De Haan G."/>
            <person name="DeGray S."/>
            <person name="DeMaso C."/>
            <person name="Dhargay N."/>
            <person name="Dooley K."/>
            <person name="Dooley E."/>
            <person name="Doricent M."/>
            <person name="Dorje P."/>
            <person name="Dorjee K."/>
            <person name="Dupes A."/>
            <person name="Elong R."/>
            <person name="Falk J."/>
            <person name="Farina A."/>
            <person name="Faro S."/>
            <person name="Ferguson D."/>
            <person name="Fisher S."/>
            <person name="Foley C.D."/>
            <person name="Franke A."/>
            <person name="Friedrich D."/>
            <person name="Gadbois L."/>
            <person name="Gearin G."/>
            <person name="Gearin C.R."/>
            <person name="Giannoukos G."/>
            <person name="Goode T."/>
            <person name="Graham J."/>
            <person name="Grandbois E."/>
            <person name="Grewal S."/>
            <person name="Gyaltsen K."/>
            <person name="Hafez N."/>
            <person name="Hagos B."/>
            <person name="Hall J."/>
            <person name="Henson C."/>
            <person name="Hollinger A."/>
            <person name="Honan T."/>
            <person name="Huard M.D."/>
            <person name="Hughes L."/>
            <person name="Hurhula B."/>
            <person name="Husby M.E."/>
            <person name="Kamat A."/>
            <person name="Kanga B."/>
            <person name="Kashin S."/>
            <person name="Khazanovich D."/>
            <person name="Kisner P."/>
            <person name="Lance K."/>
            <person name="Lara M."/>
            <person name="Lee W."/>
            <person name="Lennon N."/>
            <person name="Letendre F."/>
            <person name="LeVine R."/>
            <person name="Lipovsky A."/>
            <person name="Liu X."/>
            <person name="Liu J."/>
            <person name="Liu S."/>
            <person name="Lokyitsang T."/>
            <person name="Lokyitsang Y."/>
            <person name="Lubonja R."/>
            <person name="Lui A."/>
            <person name="MacDonald P."/>
            <person name="Magnisalis V."/>
            <person name="Maru K."/>
            <person name="Matthews C."/>
            <person name="McCusker W."/>
            <person name="McDonough S."/>
            <person name="Mehta T."/>
            <person name="Meldrim J."/>
            <person name="Meneus L."/>
            <person name="Mihai O."/>
            <person name="Mihalev A."/>
            <person name="Mihova T."/>
            <person name="Mittelman R."/>
            <person name="Mlenga V."/>
            <person name="Montmayeur A."/>
            <person name="Mulrain L."/>
            <person name="Navidi A."/>
            <person name="Naylor J."/>
            <person name="Negash T."/>
            <person name="Nguyen T."/>
            <person name="Nguyen N."/>
            <person name="Nicol R."/>
            <person name="Norbu C."/>
            <person name="Norbu N."/>
            <person name="Novod N."/>
            <person name="O'Neill B."/>
            <person name="Osman S."/>
            <person name="Markiewicz E."/>
            <person name="Oyono O.L."/>
            <person name="Patti C."/>
            <person name="Phunkhang P."/>
            <person name="Pierre F."/>
            <person name="Priest M."/>
            <person name="Raghuraman S."/>
            <person name="Rege F."/>
            <person name="Reyes R."/>
            <person name="Rise C."/>
            <person name="Rogov P."/>
            <person name="Ross K."/>
            <person name="Ryan E."/>
            <person name="Settipalli S."/>
            <person name="Shea T."/>
            <person name="Sherpa N."/>
            <person name="Shi L."/>
            <person name="Shih D."/>
            <person name="Sparrow T."/>
            <person name="Spaulding J."/>
            <person name="Stalker J."/>
            <person name="Stange-Thomann N."/>
            <person name="Stavropoulos S."/>
            <person name="Stone C."/>
            <person name="Strader C."/>
            <person name="Tesfaye S."/>
            <person name="Thomson T."/>
            <person name="Thoulutsang Y."/>
            <person name="Thoulutsang D."/>
            <person name="Topham K."/>
            <person name="Topping I."/>
            <person name="Tsamla T."/>
            <person name="Vassiliev H."/>
            <person name="Vo A."/>
            <person name="Wangchuk T."/>
            <person name="Wangdi T."/>
            <person name="Weiand M."/>
            <person name="Wilkinson J."/>
            <person name="Wilson A."/>
            <person name="Yadav S."/>
            <person name="Young G."/>
            <person name="Yu Q."/>
            <person name="Zembek L."/>
            <person name="Zhong D."/>
            <person name="Zimmer A."/>
            <person name="Zwirko Z."/>
            <person name="Jaffe D.B."/>
            <person name="Alvarez P."/>
            <person name="Brockman W."/>
            <person name="Butler J."/>
            <person name="Chin C."/>
            <person name="Gnerre S."/>
            <person name="Grabherr M."/>
            <person name="Kleber M."/>
            <person name="Mauceli E."/>
            <person name="MacCallum I."/>
        </authorList>
    </citation>
    <scope>NUCLEOTIDE SEQUENCE [LARGE SCALE GENOMIC DNA]</scope>
    <source>
        <strain evidence="2">Tucson 14030-0811.24</strain>
    </source>
</reference>